<evidence type="ECO:0000256" key="1">
    <source>
        <dbReference type="SAM" id="MobiDB-lite"/>
    </source>
</evidence>
<feature type="compositionally biased region" description="Basic and acidic residues" evidence="1">
    <location>
        <begin position="145"/>
        <end position="160"/>
    </location>
</feature>
<sequence length="167" mass="17222">MSVSSVGKSLQSVFDKLGLSPTSGTAGEGLAGAEAVRGGGVDAPGHFTEFREEFPSLPVRLLGHVVRPGASWLVGRRRPPGAAPHREGRRCGATAVGGSPSGRVRCSVMSRARGGGGTPPRSVYGSRQSTGAAPCCARKSLVRLKGREPKKPRSAERGDGWTDSMTG</sequence>
<dbReference type="AlphaFoldDB" id="A0A380P5G3"/>
<feature type="region of interest" description="Disordered" evidence="1">
    <location>
        <begin position="143"/>
        <end position="167"/>
    </location>
</feature>
<name>A0A380P5G3_STRGR</name>
<evidence type="ECO:0000313" key="2">
    <source>
        <dbReference type="EMBL" id="SUP60451.1"/>
    </source>
</evidence>
<evidence type="ECO:0000313" key="3">
    <source>
        <dbReference type="Proteomes" id="UP000254150"/>
    </source>
</evidence>
<reference evidence="2 3" key="1">
    <citation type="submission" date="2018-06" db="EMBL/GenBank/DDBJ databases">
        <authorList>
            <consortium name="Pathogen Informatics"/>
            <person name="Doyle S."/>
        </authorList>
    </citation>
    <scope>NUCLEOTIDE SEQUENCE [LARGE SCALE GENOMIC DNA]</scope>
    <source>
        <strain evidence="2 3">NCTC7807</strain>
    </source>
</reference>
<dbReference type="Proteomes" id="UP000254150">
    <property type="component" value="Unassembled WGS sequence"/>
</dbReference>
<proteinExistence type="predicted"/>
<protein>
    <submittedName>
        <fullName evidence="2">Uncharacterized protein</fullName>
    </submittedName>
</protein>
<gene>
    <name evidence="2" type="ORF">NCTC7807_04522</name>
</gene>
<feature type="region of interest" description="Disordered" evidence="1">
    <location>
        <begin position="76"/>
        <end position="131"/>
    </location>
</feature>
<accession>A0A380P5G3</accession>
<dbReference type="EMBL" id="UHID01000007">
    <property type="protein sequence ID" value="SUP60451.1"/>
    <property type="molecule type" value="Genomic_DNA"/>
</dbReference>
<organism evidence="2 3">
    <name type="scientific">Streptomyces griseus</name>
    <dbReference type="NCBI Taxonomy" id="1911"/>
    <lineage>
        <taxon>Bacteria</taxon>
        <taxon>Bacillati</taxon>
        <taxon>Actinomycetota</taxon>
        <taxon>Actinomycetes</taxon>
        <taxon>Kitasatosporales</taxon>
        <taxon>Streptomycetaceae</taxon>
        <taxon>Streptomyces</taxon>
    </lineage>
</organism>